<dbReference type="Pfam" id="PF02378">
    <property type="entry name" value="PTS_EIIC"/>
    <property type="match status" value="1"/>
</dbReference>
<dbReference type="Proteomes" id="UP000664357">
    <property type="component" value="Unassembled WGS sequence"/>
</dbReference>
<keyword evidence="6" id="KW-0598">Phosphotransferase system</keyword>
<feature type="transmembrane region" description="Helical" evidence="12">
    <location>
        <begin position="239"/>
        <end position="264"/>
    </location>
</feature>
<dbReference type="SUPFAM" id="SSF55604">
    <property type="entry name" value="Glucose permease domain IIB"/>
    <property type="match status" value="1"/>
</dbReference>
<dbReference type="RefSeq" id="WP_207705419.1">
    <property type="nucleotide sequence ID" value="NZ_JAFREL020000002.1"/>
</dbReference>
<dbReference type="InterPro" id="IPR003352">
    <property type="entry name" value="PTS_EIIC"/>
</dbReference>
<dbReference type="Gene3D" id="2.70.70.10">
    <property type="entry name" value="Glucose Permease (Domain IIA)"/>
    <property type="match status" value="1"/>
</dbReference>
<feature type="transmembrane region" description="Helical" evidence="12">
    <location>
        <begin position="175"/>
        <end position="195"/>
    </location>
</feature>
<evidence type="ECO:0000256" key="4">
    <source>
        <dbReference type="ARBA" id="ARBA00022597"/>
    </source>
</evidence>
<keyword evidence="3" id="KW-1003">Cell membrane</keyword>
<dbReference type="PROSITE" id="PS51093">
    <property type="entry name" value="PTS_EIIA_TYPE_1"/>
    <property type="match status" value="1"/>
</dbReference>
<feature type="active site" description="Phosphocysteine intermediate; for EIIB activity" evidence="11">
    <location>
        <position position="28"/>
    </location>
</feature>
<keyword evidence="9 12" id="KW-1133">Transmembrane helix</keyword>
<evidence type="ECO:0000256" key="6">
    <source>
        <dbReference type="ARBA" id="ARBA00022683"/>
    </source>
</evidence>
<feature type="domain" description="PTS EIIC type-1" evidence="15">
    <location>
        <begin position="104"/>
        <end position="462"/>
    </location>
</feature>
<feature type="domain" description="PTS EIIA type-1" evidence="13">
    <location>
        <begin position="486"/>
        <end position="590"/>
    </location>
</feature>
<evidence type="ECO:0000313" key="17">
    <source>
        <dbReference type="Proteomes" id="UP000664357"/>
    </source>
</evidence>
<dbReference type="InterPro" id="IPR011297">
    <property type="entry name" value="PTS_IIABC_b_glu"/>
</dbReference>
<dbReference type="InterPro" id="IPR001996">
    <property type="entry name" value="PTS_IIB_1"/>
</dbReference>
<feature type="transmembrane region" description="Helical" evidence="12">
    <location>
        <begin position="381"/>
        <end position="404"/>
    </location>
</feature>
<evidence type="ECO:0000259" key="14">
    <source>
        <dbReference type="PROSITE" id="PS51098"/>
    </source>
</evidence>
<accession>A0ABV0ERU4</accession>
<dbReference type="InterPro" id="IPR050558">
    <property type="entry name" value="PTS_Sugar-Specific_Components"/>
</dbReference>
<dbReference type="InterPro" id="IPR013013">
    <property type="entry name" value="PTS_EIIC_1"/>
</dbReference>
<sequence>MSKKYEKLAQAIVAKIGGSDNVSTLAHCQTRLRFVLKDESKADKEGIKKLEGVANVIESGGQFQVVIGTHVEEVYEEVVKFVSPAEDTQAVEKDNRNVLSKLIDFISGTFSPIIPAISGAGMVKALLAILVLFNLVSNESQTYYVISFIADAVFYFLPVLLAYTAATKLKCSPYLAVGLAGILLHPNFSALVTAGEAVNVFGIPMRLVSYGTSVIPILLIVFAQSYIEGFMRKITPNSVKIIFVPMVTIFVTGLLGLLILGPIGSYAGEYLALAFETLQNSGSWITPTIIGATLPIMVMFGLHHSVAPLGTMQVASLGYEGIWGPGVMVSNISVGVAVLVAGLRSKSKDTKQIASANGITALMGITEPGLYAVALPKKYPLIAAMIGGGIGGFYADFTGTVRFATGSSGLPAIPLYIGEDIGNLINILIAIVIASIVTGVVTYFLSFRFEKDEAAIVPDSIEVTLEDTTLMTPIEGEILPLSEVKDEAFASEALGKGFAIEPTEGRVVAPFDGEVVTVFPTKHAIGLVSNTGVEVLIHIGIDTVKLDGKYFEAFIEPGQPVTKGQLLVTFDLDKLKEEGYVTQVPVVITNTHQYSTIENLTKGTCNENEEVLLVRV</sequence>
<feature type="transmembrane region" description="Helical" evidence="12">
    <location>
        <begin position="113"/>
        <end position="136"/>
    </location>
</feature>
<evidence type="ECO:0000256" key="2">
    <source>
        <dbReference type="ARBA" id="ARBA00022448"/>
    </source>
</evidence>
<dbReference type="Pfam" id="PF00367">
    <property type="entry name" value="PTS_EIIB"/>
    <property type="match status" value="1"/>
</dbReference>
<reference evidence="16 17" key="1">
    <citation type="submission" date="2024-02" db="EMBL/GenBank/DDBJ databases">
        <title>The Genome Sequence of Enterococcus sp. DIV0159.</title>
        <authorList>
            <person name="Earl A."/>
            <person name="Manson A."/>
            <person name="Gilmore M."/>
            <person name="Sanders J."/>
            <person name="Shea T."/>
            <person name="Howe W."/>
            <person name="Livny J."/>
            <person name="Cuomo C."/>
            <person name="Neafsey D."/>
            <person name="Birren B."/>
        </authorList>
    </citation>
    <scope>NUCLEOTIDE SEQUENCE [LARGE SCALE GENOMIC DNA]</scope>
    <source>
        <strain evidence="16 17">665A</strain>
    </source>
</reference>
<feature type="domain" description="PTS EIIB type-1" evidence="14">
    <location>
        <begin position="6"/>
        <end position="88"/>
    </location>
</feature>
<keyword evidence="7 12" id="KW-0812">Transmembrane</keyword>
<evidence type="ECO:0000256" key="7">
    <source>
        <dbReference type="ARBA" id="ARBA00022692"/>
    </source>
</evidence>
<dbReference type="PROSITE" id="PS51098">
    <property type="entry name" value="PTS_EIIB_TYPE_1"/>
    <property type="match status" value="1"/>
</dbReference>
<evidence type="ECO:0000259" key="15">
    <source>
        <dbReference type="PROSITE" id="PS51103"/>
    </source>
</evidence>
<evidence type="ECO:0000256" key="8">
    <source>
        <dbReference type="ARBA" id="ARBA00022777"/>
    </source>
</evidence>
<dbReference type="PROSITE" id="PS51103">
    <property type="entry name" value="PTS_EIIC_TYPE_1"/>
    <property type="match status" value="1"/>
</dbReference>
<dbReference type="PANTHER" id="PTHR30175:SF1">
    <property type="entry name" value="PTS SYSTEM ARBUTIN-, CELLOBIOSE-, AND SALICIN-SPECIFIC EIIBC COMPONENT-RELATED"/>
    <property type="match status" value="1"/>
</dbReference>
<keyword evidence="17" id="KW-1185">Reference proteome</keyword>
<dbReference type="InterPro" id="IPR001127">
    <property type="entry name" value="PTS_EIIA_1_perm"/>
</dbReference>
<feature type="transmembrane region" description="Helical" evidence="12">
    <location>
        <begin position="142"/>
        <end position="163"/>
    </location>
</feature>
<dbReference type="CDD" id="cd00212">
    <property type="entry name" value="PTS_IIB_glc"/>
    <property type="match status" value="1"/>
</dbReference>
<name>A0ABV0ERU4_9ENTE</name>
<dbReference type="Pfam" id="PF00358">
    <property type="entry name" value="PTS_EIIA_1"/>
    <property type="match status" value="1"/>
</dbReference>
<evidence type="ECO:0000313" key="16">
    <source>
        <dbReference type="EMBL" id="MEO1770517.1"/>
    </source>
</evidence>
<dbReference type="InterPro" id="IPR036878">
    <property type="entry name" value="Glu_permease_IIB"/>
</dbReference>
<dbReference type="NCBIfam" id="TIGR00830">
    <property type="entry name" value="PTBA"/>
    <property type="match status" value="1"/>
</dbReference>
<proteinExistence type="predicted"/>
<evidence type="ECO:0000256" key="10">
    <source>
        <dbReference type="ARBA" id="ARBA00023136"/>
    </source>
</evidence>
<comment type="subcellular location">
    <subcellularLocation>
        <location evidence="1">Cell membrane</location>
        <topology evidence="1">Multi-pass membrane protein</topology>
    </subcellularLocation>
</comment>
<organism evidence="16 17">
    <name type="scientific">Candidatus Enterococcus ferrettii</name>
    <dbReference type="NCBI Taxonomy" id="2815324"/>
    <lineage>
        <taxon>Bacteria</taxon>
        <taxon>Bacillati</taxon>
        <taxon>Bacillota</taxon>
        <taxon>Bacilli</taxon>
        <taxon>Lactobacillales</taxon>
        <taxon>Enterococcaceae</taxon>
        <taxon>Enterococcus</taxon>
    </lineage>
</organism>
<comment type="caution">
    <text evidence="16">The sequence shown here is derived from an EMBL/GenBank/DDBJ whole genome shotgun (WGS) entry which is preliminary data.</text>
</comment>
<dbReference type="InterPro" id="IPR018113">
    <property type="entry name" value="PTrfase_EIIB_Cys"/>
</dbReference>
<feature type="transmembrane region" description="Helical" evidence="12">
    <location>
        <begin position="424"/>
        <end position="445"/>
    </location>
</feature>
<evidence type="ECO:0000259" key="13">
    <source>
        <dbReference type="PROSITE" id="PS51093"/>
    </source>
</evidence>
<dbReference type="EMBL" id="JAFREL020000002">
    <property type="protein sequence ID" value="MEO1770517.1"/>
    <property type="molecule type" value="Genomic_DNA"/>
</dbReference>
<evidence type="ECO:0000256" key="3">
    <source>
        <dbReference type="ARBA" id="ARBA00022475"/>
    </source>
</evidence>
<gene>
    <name evidence="16" type="ORF">JZO67_002470</name>
</gene>
<evidence type="ECO:0000256" key="5">
    <source>
        <dbReference type="ARBA" id="ARBA00022679"/>
    </source>
</evidence>
<evidence type="ECO:0000256" key="11">
    <source>
        <dbReference type="PROSITE-ProRule" id="PRU00421"/>
    </source>
</evidence>
<keyword evidence="5" id="KW-0808">Transferase</keyword>
<protein>
    <submittedName>
        <fullName evidence="16">PTS system, beta-glucoside-specific IIA component</fullName>
    </submittedName>
</protein>
<feature type="transmembrane region" description="Helical" evidence="12">
    <location>
        <begin position="207"/>
        <end position="227"/>
    </location>
</feature>
<keyword evidence="10 12" id="KW-0472">Membrane</keyword>
<keyword evidence="8" id="KW-0418">Kinase</keyword>
<keyword evidence="4" id="KW-0762">Sugar transport</keyword>
<dbReference type="PROSITE" id="PS01035">
    <property type="entry name" value="PTS_EIIB_TYPE_1_CYS"/>
    <property type="match status" value="1"/>
</dbReference>
<feature type="transmembrane region" description="Helical" evidence="12">
    <location>
        <begin position="284"/>
        <end position="302"/>
    </location>
</feature>
<dbReference type="PROSITE" id="PS00371">
    <property type="entry name" value="PTS_EIIA_TYPE_1_HIS"/>
    <property type="match status" value="1"/>
</dbReference>
<dbReference type="Gene3D" id="3.30.1360.60">
    <property type="entry name" value="Glucose permease domain IIB"/>
    <property type="match status" value="1"/>
</dbReference>
<evidence type="ECO:0000256" key="1">
    <source>
        <dbReference type="ARBA" id="ARBA00004651"/>
    </source>
</evidence>
<dbReference type="PANTHER" id="PTHR30175">
    <property type="entry name" value="PHOSPHOTRANSFERASE SYSTEM TRANSPORT PROTEIN"/>
    <property type="match status" value="1"/>
</dbReference>
<dbReference type="SUPFAM" id="SSF51261">
    <property type="entry name" value="Duplicated hybrid motif"/>
    <property type="match status" value="1"/>
</dbReference>
<keyword evidence="2" id="KW-0813">Transport</keyword>
<evidence type="ECO:0000256" key="9">
    <source>
        <dbReference type="ARBA" id="ARBA00022989"/>
    </source>
</evidence>
<dbReference type="NCBIfam" id="TIGR01995">
    <property type="entry name" value="PTS-II-ABC-beta"/>
    <property type="match status" value="1"/>
</dbReference>
<feature type="transmembrane region" description="Helical" evidence="12">
    <location>
        <begin position="322"/>
        <end position="341"/>
    </location>
</feature>
<dbReference type="InterPro" id="IPR011055">
    <property type="entry name" value="Dup_hybrid_motif"/>
</dbReference>
<evidence type="ECO:0000256" key="12">
    <source>
        <dbReference type="SAM" id="Phobius"/>
    </source>
</evidence>